<evidence type="ECO:0000256" key="2">
    <source>
        <dbReference type="PROSITE-ProRule" id="PRU00703"/>
    </source>
</evidence>
<dbReference type="EMBL" id="CP002042">
    <property type="protein sequence ID" value="ADH62064.1"/>
    <property type="molecule type" value="Genomic_DNA"/>
</dbReference>
<reference evidence="4 5" key="1">
    <citation type="journal article" date="2010" name="Stand. Genomic Sci.">
        <title>Complete genome sequence of Meiothermus silvanus type strain (VI-R2).</title>
        <authorList>
            <person name="Sikorski J."/>
            <person name="Tindall B.J."/>
            <person name="Lowry S."/>
            <person name="Lucas S."/>
            <person name="Nolan M."/>
            <person name="Copeland A."/>
            <person name="Glavina Del Rio T."/>
            <person name="Tice H."/>
            <person name="Cheng J.F."/>
            <person name="Han C."/>
            <person name="Pitluck S."/>
            <person name="Liolios K."/>
            <person name="Ivanova N."/>
            <person name="Mavromatis K."/>
            <person name="Mikhailova N."/>
            <person name="Pati A."/>
            <person name="Goodwin L."/>
            <person name="Chen A."/>
            <person name="Palaniappan K."/>
            <person name="Land M."/>
            <person name="Hauser L."/>
            <person name="Chang Y.J."/>
            <person name="Jeffries C.D."/>
            <person name="Rohde M."/>
            <person name="Goker M."/>
            <person name="Woyke T."/>
            <person name="Bristow J."/>
            <person name="Eisen J.A."/>
            <person name="Markowitz V."/>
            <person name="Hugenholtz P."/>
            <person name="Kyrpides N.C."/>
            <person name="Klenk H.P."/>
            <person name="Lapidus A."/>
        </authorList>
    </citation>
    <scope>NUCLEOTIDE SEQUENCE [LARGE SCALE GENOMIC DNA]</scope>
    <source>
        <strain evidence="5">ATCC 700542 / DSM 9946 / VI-R2</strain>
    </source>
</reference>
<dbReference type="PANTHER" id="PTHR43080:SF2">
    <property type="entry name" value="CBS DOMAIN-CONTAINING PROTEIN"/>
    <property type="match status" value="1"/>
</dbReference>
<sequence length="181" mass="20744">MCLSGFNPRYFLRDRLRLVRVKELMKTRPYSVRLDETLLVAAQRMLEHRLGGLPVVNEAGKLVGLIEVDDLLPRPENVPFSEVEALRLFDEWVDPGSVESVYRQYQSKPVAAAMRTELAVVSPEDPLETALVRMMQDRQYRRVLVVDEQGQLVGTLTRSDFLRLFVMQQSPTPNQTPSTEN</sequence>
<evidence type="ECO:0000313" key="4">
    <source>
        <dbReference type="EMBL" id="ADH62064.1"/>
    </source>
</evidence>
<dbReference type="Pfam" id="PF00571">
    <property type="entry name" value="CBS"/>
    <property type="match status" value="2"/>
</dbReference>
<accession>D7BGR0</accession>
<dbReference type="KEGG" id="msv:Mesil_0119"/>
<dbReference type="Gene3D" id="3.10.580.10">
    <property type="entry name" value="CBS-domain"/>
    <property type="match status" value="1"/>
</dbReference>
<dbReference type="PROSITE" id="PS51371">
    <property type="entry name" value="CBS"/>
    <property type="match status" value="2"/>
</dbReference>
<dbReference type="Proteomes" id="UP000001916">
    <property type="component" value="Chromosome"/>
</dbReference>
<dbReference type="AlphaFoldDB" id="D7BGR0"/>
<evidence type="ECO:0000256" key="1">
    <source>
        <dbReference type="ARBA" id="ARBA00023122"/>
    </source>
</evidence>
<organism evidence="4 5">
    <name type="scientific">Allomeiothermus silvanus (strain ATCC 700542 / DSM 9946 / NBRC 106475 / NCIMB 13440 / VI-R2)</name>
    <name type="common">Thermus silvanus</name>
    <dbReference type="NCBI Taxonomy" id="526227"/>
    <lineage>
        <taxon>Bacteria</taxon>
        <taxon>Thermotogati</taxon>
        <taxon>Deinococcota</taxon>
        <taxon>Deinococci</taxon>
        <taxon>Thermales</taxon>
        <taxon>Thermaceae</taxon>
        <taxon>Allomeiothermus</taxon>
    </lineage>
</organism>
<proteinExistence type="predicted"/>
<gene>
    <name evidence="4" type="ordered locus">Mesil_0119</name>
</gene>
<feature type="domain" description="CBS" evidence="3">
    <location>
        <begin position="25"/>
        <end position="82"/>
    </location>
</feature>
<protein>
    <submittedName>
        <fullName evidence="4">CBS domain containing protein</fullName>
    </submittedName>
</protein>
<dbReference type="InterPro" id="IPR000644">
    <property type="entry name" value="CBS_dom"/>
</dbReference>
<dbReference type="eggNOG" id="COG0517">
    <property type="taxonomic scope" value="Bacteria"/>
</dbReference>
<dbReference type="SUPFAM" id="SSF54631">
    <property type="entry name" value="CBS-domain pair"/>
    <property type="match status" value="1"/>
</dbReference>
<name>D7BGR0_ALLS1</name>
<feature type="domain" description="CBS" evidence="3">
    <location>
        <begin position="114"/>
        <end position="172"/>
    </location>
</feature>
<dbReference type="PANTHER" id="PTHR43080">
    <property type="entry name" value="CBS DOMAIN-CONTAINING PROTEIN CBSX3, MITOCHONDRIAL"/>
    <property type="match status" value="1"/>
</dbReference>
<evidence type="ECO:0000259" key="3">
    <source>
        <dbReference type="PROSITE" id="PS51371"/>
    </source>
</evidence>
<dbReference type="InterPro" id="IPR046342">
    <property type="entry name" value="CBS_dom_sf"/>
</dbReference>
<dbReference type="HOGENOM" id="CLU_040681_9_0_0"/>
<keyword evidence="1 2" id="KW-0129">CBS domain</keyword>
<dbReference type="SMART" id="SM00116">
    <property type="entry name" value="CBS"/>
    <property type="match status" value="2"/>
</dbReference>
<dbReference type="InterPro" id="IPR051257">
    <property type="entry name" value="Diverse_CBS-Domain"/>
</dbReference>
<evidence type="ECO:0000313" key="5">
    <source>
        <dbReference type="Proteomes" id="UP000001916"/>
    </source>
</evidence>
<keyword evidence="5" id="KW-1185">Reference proteome</keyword>
<dbReference type="STRING" id="526227.Mesil_0119"/>